<gene>
    <name evidence="1" type="ORF">Rleg4DRAFT_3873</name>
</gene>
<evidence type="ECO:0000313" key="2">
    <source>
        <dbReference type="Proteomes" id="UP000005732"/>
    </source>
</evidence>
<dbReference type="RefSeq" id="WP_003583683.1">
    <property type="nucleotide sequence ID" value="NZ_JH719395.1"/>
</dbReference>
<organism evidence="1 2">
    <name type="scientific">Rhizobium leguminosarum bv. trifolii WSM2297</name>
    <dbReference type="NCBI Taxonomy" id="754762"/>
    <lineage>
        <taxon>Bacteria</taxon>
        <taxon>Pseudomonadati</taxon>
        <taxon>Pseudomonadota</taxon>
        <taxon>Alphaproteobacteria</taxon>
        <taxon>Hyphomicrobiales</taxon>
        <taxon>Rhizobiaceae</taxon>
        <taxon>Rhizobium/Agrobacterium group</taxon>
        <taxon>Rhizobium</taxon>
    </lineage>
</organism>
<protein>
    <submittedName>
        <fullName evidence="1">Uncharacterized protein</fullName>
    </submittedName>
</protein>
<name>J0CFP3_RHILT</name>
<dbReference type="AlphaFoldDB" id="J0CFP3"/>
<evidence type="ECO:0000313" key="1">
    <source>
        <dbReference type="EMBL" id="EJC82167.1"/>
    </source>
</evidence>
<proteinExistence type="predicted"/>
<dbReference type="HOGENOM" id="CLU_180803_0_0_5"/>
<sequence length="103" mass="11361">MEATISKAQQRAIQNYRSRLGERGLARFEVVGRDADRDLIRSIARRLAEDTPEASELRSVVSKSISGDGPRKGGILAALRRSPLVGADLDLTRPQTEGREVKF</sequence>
<dbReference type="EMBL" id="JH719395">
    <property type="protein sequence ID" value="EJC82167.1"/>
    <property type="molecule type" value="Genomic_DNA"/>
</dbReference>
<reference evidence="1 2" key="1">
    <citation type="submission" date="2012-02" db="EMBL/GenBank/DDBJ databases">
        <title>Improved High-Quality Draft Sequence of Rhizobium leguminosarum bv. trifolii WSM2297.</title>
        <authorList>
            <consortium name="US DOE Joint Genome Institute"/>
            <person name="Lucas S."/>
            <person name="Han J."/>
            <person name="Lapidus A."/>
            <person name="Cheng J.-F."/>
            <person name="Goodwin L."/>
            <person name="Pitluck S."/>
            <person name="Peters L."/>
            <person name="Ovchinnikova G."/>
            <person name="Zhang X."/>
            <person name="Detter J.C."/>
            <person name="Han C."/>
            <person name="Tapia R."/>
            <person name="Land M."/>
            <person name="Hauser L."/>
            <person name="Kyrpides N."/>
            <person name="Ivanova N."/>
            <person name="Pagani I."/>
            <person name="Brau L."/>
            <person name="Yates R."/>
            <person name="O'Hara G."/>
            <person name="Rui T."/>
            <person name="Howieson J."/>
            <person name="Reeve W."/>
            <person name="Woyke T."/>
        </authorList>
    </citation>
    <scope>NUCLEOTIDE SEQUENCE [LARGE SCALE GENOMIC DNA]</scope>
    <source>
        <strain evidence="1 2">WSM2297</strain>
    </source>
</reference>
<accession>J0CFP3</accession>
<dbReference type="Proteomes" id="UP000005732">
    <property type="component" value="Unassembled WGS sequence"/>
</dbReference>